<dbReference type="Proteomes" id="UP000001396">
    <property type="component" value="Unassembled WGS sequence"/>
</dbReference>
<evidence type="ECO:0000313" key="4">
    <source>
        <dbReference type="Proteomes" id="UP000001396"/>
    </source>
</evidence>
<dbReference type="RefSeq" id="XP_020430053.1">
    <property type="nucleotide sequence ID" value="XM_020579378.1"/>
</dbReference>
<feature type="compositionally biased region" description="Low complexity" evidence="1">
    <location>
        <begin position="64"/>
        <end position="87"/>
    </location>
</feature>
<name>D3BJ45_HETP5</name>
<feature type="compositionally biased region" description="Low complexity" evidence="1">
    <location>
        <begin position="10"/>
        <end position="24"/>
    </location>
</feature>
<organism evidence="3 4">
    <name type="scientific">Heterostelium pallidum (strain ATCC 26659 / Pp 5 / PN500)</name>
    <name type="common">Cellular slime mold</name>
    <name type="synonym">Polysphondylium pallidum</name>
    <dbReference type="NCBI Taxonomy" id="670386"/>
    <lineage>
        <taxon>Eukaryota</taxon>
        <taxon>Amoebozoa</taxon>
        <taxon>Evosea</taxon>
        <taxon>Eumycetozoa</taxon>
        <taxon>Dictyostelia</taxon>
        <taxon>Acytosteliales</taxon>
        <taxon>Acytosteliaceae</taxon>
        <taxon>Heterostelium</taxon>
    </lineage>
</organism>
<dbReference type="PROSITE" id="PS51757">
    <property type="entry name" value="TH1"/>
    <property type="match status" value="1"/>
</dbReference>
<dbReference type="OMA" id="IHVNSEY"/>
<sequence length="555" mass="60322">MTFGTNNSPVGSSNSTAAGSSVGSNNGGGGGVVGSVGSSSGGSGSLSPSSSITNFNILSMHEWNSPTSSLQQQQQQNQRGSANGSSSLFGSLNTTPNYDVELIVQTTKQEDARFMGKKKRRCSSVSKVFLGDFLQLSSNITILKMISKFGDNHILFSDVLIKVNKRNKMQERIIIITDRALYNVQPVDYKLKRRISMISLTSLSMSTLEDNFIVIHVNSEYDYVLISGRKIEIATVLVEAYYKQSIFNQMFPPQMLTLTTMSNTIGSPRDISTGANALGGAPLITMSHSPGALIPSPILVSNNNSSNNNSNNSNTGVIIGSHQNENSLGGRNSNNGSRGGGNNNNINIPSSTNQGILSSLSTSLSTTSNNLINSISSSFQQPNINVGNNNNVNNQSNNTAINNSSNNNNNIVNNNNNVNNSSINNNNSNNSTPSTTSPISQAFNQSSSDHLLPVNFTERIEYKIEGDSMREIIFTRVQGAVNIQIQTLKSSRQATKKDHTRLSAKYLDRFINMINEREKIRNKCFDGRKYTLLIHPGKKKYIFPFKFLTSQHLKG</sequence>
<feature type="compositionally biased region" description="Low complexity" evidence="1">
    <location>
        <begin position="304"/>
        <end position="314"/>
    </location>
</feature>
<dbReference type="EMBL" id="ADBJ01000038">
    <property type="protein sequence ID" value="EFA77925.1"/>
    <property type="molecule type" value="Genomic_DNA"/>
</dbReference>
<protein>
    <recommendedName>
        <fullName evidence="2">TH1 domain-containing protein</fullName>
    </recommendedName>
</protein>
<proteinExistence type="predicted"/>
<feature type="region of interest" description="Disordered" evidence="1">
    <location>
        <begin position="381"/>
        <end position="444"/>
    </location>
</feature>
<evidence type="ECO:0000259" key="2">
    <source>
        <dbReference type="PROSITE" id="PS51757"/>
    </source>
</evidence>
<reference evidence="3 4" key="1">
    <citation type="journal article" date="2011" name="Genome Res.">
        <title>Phylogeny-wide analysis of social amoeba genomes highlights ancient origins for complex intercellular communication.</title>
        <authorList>
            <person name="Heidel A.J."/>
            <person name="Lawal H.M."/>
            <person name="Felder M."/>
            <person name="Schilde C."/>
            <person name="Helps N.R."/>
            <person name="Tunggal B."/>
            <person name="Rivero F."/>
            <person name="John U."/>
            <person name="Schleicher M."/>
            <person name="Eichinger L."/>
            <person name="Platzer M."/>
            <person name="Noegel A.A."/>
            <person name="Schaap P."/>
            <person name="Gloeckner G."/>
        </authorList>
    </citation>
    <scope>NUCLEOTIDE SEQUENCE [LARGE SCALE GENOMIC DNA]</scope>
    <source>
        <strain evidence="4">ATCC 26659 / Pp 5 / PN500</strain>
    </source>
</reference>
<dbReference type="InParanoid" id="D3BJ45"/>
<dbReference type="GO" id="GO:0016459">
    <property type="term" value="C:myosin complex"/>
    <property type="evidence" value="ECO:0007669"/>
    <property type="project" value="InterPro"/>
</dbReference>
<feature type="region of interest" description="Disordered" evidence="1">
    <location>
        <begin position="304"/>
        <end position="350"/>
    </location>
</feature>
<feature type="region of interest" description="Disordered" evidence="1">
    <location>
        <begin position="1"/>
        <end position="48"/>
    </location>
</feature>
<dbReference type="GeneID" id="31364048"/>
<dbReference type="PANTHER" id="PTHR34969:SF1">
    <property type="entry name" value="TH1 DOMAIN-CONTAINING PROTEIN"/>
    <property type="match status" value="1"/>
</dbReference>
<feature type="domain" description="TH1" evidence="2">
    <location>
        <begin position="118"/>
        <end position="298"/>
    </location>
</feature>
<comment type="caution">
    <text evidence="3">The sequence shown here is derived from an EMBL/GenBank/DDBJ whole genome shotgun (WGS) entry which is preliminary data.</text>
</comment>
<dbReference type="InterPro" id="IPR010926">
    <property type="entry name" value="Myosin_TH1"/>
</dbReference>
<feature type="compositionally biased region" description="Gly residues" evidence="1">
    <location>
        <begin position="25"/>
        <end position="44"/>
    </location>
</feature>
<gene>
    <name evidence="3" type="ORF">PPL_08569</name>
</gene>
<evidence type="ECO:0000313" key="3">
    <source>
        <dbReference type="EMBL" id="EFA77925.1"/>
    </source>
</evidence>
<dbReference type="AlphaFoldDB" id="D3BJ45"/>
<evidence type="ECO:0000256" key="1">
    <source>
        <dbReference type="SAM" id="MobiDB-lite"/>
    </source>
</evidence>
<dbReference type="Pfam" id="PF06017">
    <property type="entry name" value="Myosin_TH1"/>
    <property type="match status" value="1"/>
</dbReference>
<feature type="region of interest" description="Disordered" evidence="1">
    <location>
        <begin position="64"/>
        <end position="88"/>
    </location>
</feature>
<feature type="compositionally biased region" description="Low complexity" evidence="1">
    <location>
        <begin position="324"/>
        <end position="336"/>
    </location>
</feature>
<accession>D3BJ45</accession>
<dbReference type="PANTHER" id="PTHR34969">
    <property type="entry name" value="OS01G0621700 PROTEIN"/>
    <property type="match status" value="1"/>
</dbReference>
<dbReference type="GO" id="GO:0003774">
    <property type="term" value="F:cytoskeletal motor activity"/>
    <property type="evidence" value="ECO:0007669"/>
    <property type="project" value="InterPro"/>
</dbReference>
<keyword evidence="4" id="KW-1185">Reference proteome</keyword>
<dbReference type="FunCoup" id="D3BJ45">
    <property type="interactions" value="805"/>
</dbReference>
<feature type="compositionally biased region" description="Low complexity" evidence="1">
    <location>
        <begin position="381"/>
        <end position="437"/>
    </location>
</feature>